<keyword evidence="4 6" id="KW-1133">Transmembrane helix</keyword>
<keyword evidence="9" id="KW-1185">Reference proteome</keyword>
<evidence type="ECO:0000259" key="7">
    <source>
        <dbReference type="Pfam" id="PF12823"/>
    </source>
</evidence>
<evidence type="ECO:0000256" key="3">
    <source>
        <dbReference type="ARBA" id="ARBA00022692"/>
    </source>
</evidence>
<keyword evidence="5 6" id="KW-0472">Membrane</keyword>
<proteinExistence type="predicted"/>
<comment type="caution">
    <text evidence="8">The sequence shown here is derived from an EMBL/GenBank/DDBJ whole genome shotgun (WGS) entry which is preliminary data.</text>
</comment>
<evidence type="ECO:0000256" key="4">
    <source>
        <dbReference type="ARBA" id="ARBA00022989"/>
    </source>
</evidence>
<comment type="subcellular location">
    <subcellularLocation>
        <location evidence="1">Cell membrane</location>
        <topology evidence="1">Multi-pass membrane protein</topology>
    </subcellularLocation>
</comment>
<feature type="transmembrane region" description="Helical" evidence="6">
    <location>
        <begin position="32"/>
        <end position="52"/>
    </location>
</feature>
<evidence type="ECO:0000313" key="9">
    <source>
        <dbReference type="Proteomes" id="UP001500449"/>
    </source>
</evidence>
<keyword evidence="3 6" id="KW-0812">Transmembrane</keyword>
<dbReference type="Proteomes" id="UP001500449">
    <property type="component" value="Unassembled WGS sequence"/>
</dbReference>
<feature type="domain" description="DUF3817" evidence="7">
    <location>
        <begin position="3"/>
        <end position="56"/>
    </location>
</feature>
<evidence type="ECO:0000313" key="8">
    <source>
        <dbReference type="EMBL" id="GAA1873535.1"/>
    </source>
</evidence>
<evidence type="ECO:0000256" key="2">
    <source>
        <dbReference type="ARBA" id="ARBA00022475"/>
    </source>
</evidence>
<evidence type="ECO:0000256" key="5">
    <source>
        <dbReference type="ARBA" id="ARBA00023136"/>
    </source>
</evidence>
<feature type="transmembrane region" description="Helical" evidence="6">
    <location>
        <begin position="7"/>
        <end position="26"/>
    </location>
</feature>
<evidence type="ECO:0000256" key="1">
    <source>
        <dbReference type="ARBA" id="ARBA00004651"/>
    </source>
</evidence>
<reference evidence="8 9" key="1">
    <citation type="journal article" date="2019" name="Int. J. Syst. Evol. Microbiol.">
        <title>The Global Catalogue of Microorganisms (GCM) 10K type strain sequencing project: providing services to taxonomists for standard genome sequencing and annotation.</title>
        <authorList>
            <consortium name="The Broad Institute Genomics Platform"/>
            <consortium name="The Broad Institute Genome Sequencing Center for Infectious Disease"/>
            <person name="Wu L."/>
            <person name="Ma J."/>
        </authorList>
    </citation>
    <scope>NUCLEOTIDE SEQUENCE [LARGE SCALE GENOMIC DNA]</scope>
    <source>
        <strain evidence="8 9">JCM 16009</strain>
    </source>
</reference>
<dbReference type="InterPro" id="IPR023845">
    <property type="entry name" value="DUF3817_TM"/>
</dbReference>
<dbReference type="RefSeq" id="WP_344425551.1">
    <property type="nucleotide sequence ID" value="NZ_BAAAQK010000026.1"/>
</dbReference>
<organism evidence="8 9">
    <name type="scientific">Pseudonocardia ailaonensis</name>
    <dbReference type="NCBI Taxonomy" id="367279"/>
    <lineage>
        <taxon>Bacteria</taxon>
        <taxon>Bacillati</taxon>
        <taxon>Actinomycetota</taxon>
        <taxon>Actinomycetes</taxon>
        <taxon>Pseudonocardiales</taxon>
        <taxon>Pseudonocardiaceae</taxon>
        <taxon>Pseudonocardia</taxon>
    </lineage>
</organism>
<accession>A0ABN2NNU9</accession>
<sequence>MGLRIAAAAEAVSLVVLLVNLVTLHLRPVTQLAGPLHGCAYLAVIALTVASTRAGRGRLLALVPGVGGALVLRFLARTERASPTGGRGIASPPRSRHIR</sequence>
<dbReference type="Pfam" id="PF12823">
    <property type="entry name" value="DUF3817"/>
    <property type="match status" value="1"/>
</dbReference>
<gene>
    <name evidence="8" type="ORF">GCM10009836_63140</name>
</gene>
<protein>
    <recommendedName>
        <fullName evidence="7">DUF3817 domain-containing protein</fullName>
    </recommendedName>
</protein>
<dbReference type="EMBL" id="BAAAQK010000026">
    <property type="protein sequence ID" value="GAA1873535.1"/>
    <property type="molecule type" value="Genomic_DNA"/>
</dbReference>
<name>A0ABN2NNU9_9PSEU</name>
<keyword evidence="2" id="KW-1003">Cell membrane</keyword>
<evidence type="ECO:0000256" key="6">
    <source>
        <dbReference type="SAM" id="Phobius"/>
    </source>
</evidence>